<dbReference type="OrthoDB" id="10645187at2759"/>
<sequence>MSYGAHSKPYCSPYPRAPPRVTPLPFQYSYDLSDDSLPLYDRRPLAVAYHPSHVSLPVYQDFMETVDYRRCQLAKPPRCRSSFALSDISEEGEVENGLGEMSPSSPKSSSASSTPSVASSLPLSQRLKKAVFETKIFDFVVHIRAKCRRVGVRAIENDGTKTGLDLID</sequence>
<evidence type="ECO:0000313" key="3">
    <source>
        <dbReference type="Proteomes" id="UP000186601"/>
    </source>
</evidence>
<dbReference type="Proteomes" id="UP000186601">
    <property type="component" value="Unassembled WGS sequence"/>
</dbReference>
<protein>
    <submittedName>
        <fullName evidence="2">Uncharacterized protein</fullName>
    </submittedName>
</protein>
<keyword evidence="3" id="KW-1185">Reference proteome</keyword>
<reference evidence="2 3" key="1">
    <citation type="submission" date="2018-02" db="EMBL/GenBank/DDBJ databases">
        <title>Genome sequence of the basidiomycete white-rot fungus Phlebia centrifuga.</title>
        <authorList>
            <person name="Granchi Z."/>
            <person name="Peng M."/>
            <person name="de Vries R.P."/>
            <person name="Hilden K."/>
            <person name="Makela M.R."/>
            <person name="Grigoriev I."/>
            <person name="Riley R."/>
        </authorList>
    </citation>
    <scope>NUCLEOTIDE SEQUENCE [LARGE SCALE GENOMIC DNA]</scope>
    <source>
        <strain evidence="2 3">FBCC195</strain>
    </source>
</reference>
<feature type="compositionally biased region" description="Low complexity" evidence="1">
    <location>
        <begin position="102"/>
        <end position="118"/>
    </location>
</feature>
<feature type="region of interest" description="Disordered" evidence="1">
    <location>
        <begin position="91"/>
        <end position="118"/>
    </location>
</feature>
<gene>
    <name evidence="2" type="ORF">PHLCEN_2v2403</name>
</gene>
<dbReference type="EMBL" id="MLYV02000221">
    <property type="protein sequence ID" value="PSS31071.1"/>
    <property type="molecule type" value="Genomic_DNA"/>
</dbReference>
<evidence type="ECO:0000256" key="1">
    <source>
        <dbReference type="SAM" id="MobiDB-lite"/>
    </source>
</evidence>
<proteinExistence type="predicted"/>
<organism evidence="2 3">
    <name type="scientific">Hermanssonia centrifuga</name>
    <dbReference type="NCBI Taxonomy" id="98765"/>
    <lineage>
        <taxon>Eukaryota</taxon>
        <taxon>Fungi</taxon>
        <taxon>Dikarya</taxon>
        <taxon>Basidiomycota</taxon>
        <taxon>Agaricomycotina</taxon>
        <taxon>Agaricomycetes</taxon>
        <taxon>Polyporales</taxon>
        <taxon>Meruliaceae</taxon>
        <taxon>Hermanssonia</taxon>
    </lineage>
</organism>
<dbReference type="AlphaFoldDB" id="A0A2R6RM12"/>
<evidence type="ECO:0000313" key="2">
    <source>
        <dbReference type="EMBL" id="PSS31071.1"/>
    </source>
</evidence>
<name>A0A2R6RM12_9APHY</name>
<accession>A0A2R6RM12</accession>
<comment type="caution">
    <text evidence="2">The sequence shown here is derived from an EMBL/GenBank/DDBJ whole genome shotgun (WGS) entry which is preliminary data.</text>
</comment>